<feature type="domain" description="Lipase" evidence="18">
    <location>
        <begin position="83"/>
        <end position="376"/>
    </location>
</feature>
<evidence type="ECO:0000256" key="13">
    <source>
        <dbReference type="ARBA" id="ARBA00048637"/>
    </source>
</evidence>
<evidence type="ECO:0000256" key="15">
    <source>
        <dbReference type="PIRSR" id="PIRSR000865-1"/>
    </source>
</evidence>
<dbReference type="AlphaFoldDB" id="A0A4W4EDC0"/>
<comment type="function">
    <text evidence="14">Hydrolyzes specifically phosphatidic acid (PA) to produce 2-acyl lysophosphatidic acid (LPA; a potent bioactive lipid mediator) and fatty acid. Does not hydrolyze other phospholipids, like phosphatidylserine (PS), phosphatidylcholine (PC) and phosphatidylethanolamine (PE) or triacylglycerol (TG).</text>
</comment>
<dbReference type="GO" id="GO:0005886">
    <property type="term" value="C:plasma membrane"/>
    <property type="evidence" value="ECO:0007669"/>
    <property type="project" value="UniProtKB-SubCell"/>
</dbReference>
<keyword evidence="10" id="KW-0472">Membrane</keyword>
<dbReference type="PANTHER" id="PTHR11610">
    <property type="entry name" value="LIPASE"/>
    <property type="match status" value="1"/>
</dbReference>
<evidence type="ECO:0000256" key="17">
    <source>
        <dbReference type="RuleBase" id="RU004262"/>
    </source>
</evidence>
<reference evidence="19" key="5">
    <citation type="submission" date="2025-09" db="UniProtKB">
        <authorList>
            <consortium name="Ensembl"/>
        </authorList>
    </citation>
    <scope>IDENTIFICATION</scope>
</reference>
<dbReference type="PIRSF" id="PIRSF000865">
    <property type="entry name" value="Lipoprotein_lipase_LIPH"/>
    <property type="match status" value="1"/>
</dbReference>
<feature type="active site" description="Charge relay system" evidence="15">
    <location>
        <position position="300"/>
    </location>
</feature>
<name>A0A4W4EDC0_ELEEL</name>
<proteinExistence type="inferred from homology"/>
<reference evidence="20" key="1">
    <citation type="journal article" date="2014" name="Science">
        <title>Nonhuman genetics. Genomic basis for the convergent evolution of electric organs.</title>
        <authorList>
            <person name="Gallant J.R."/>
            <person name="Traeger L.L."/>
            <person name="Volkening J.D."/>
            <person name="Moffett H."/>
            <person name="Chen P.H."/>
            <person name="Novina C.D."/>
            <person name="Phillips G.N.Jr."/>
            <person name="Anand R."/>
            <person name="Wells G.B."/>
            <person name="Pinch M."/>
            <person name="Guth R."/>
            <person name="Unguez G.A."/>
            <person name="Albert J.S."/>
            <person name="Zakon H.H."/>
            <person name="Samanta M.P."/>
            <person name="Sussman M.R."/>
        </authorList>
    </citation>
    <scope>NUCLEOTIDE SEQUENCE [LARGE SCALE GENOMIC DNA]</scope>
</reference>
<dbReference type="Ensembl" id="ENSEEET00000009378.2">
    <property type="protein sequence ID" value="ENSEEEP00000009260.2"/>
    <property type="gene ID" value="ENSEEEG00000004748.2"/>
</dbReference>
<dbReference type="GO" id="GO:0052689">
    <property type="term" value="F:carboxylic ester hydrolase activity"/>
    <property type="evidence" value="ECO:0007669"/>
    <property type="project" value="InterPro"/>
</dbReference>
<keyword evidence="12" id="KW-0325">Glycoprotein</keyword>
<dbReference type="GO" id="GO:0004620">
    <property type="term" value="F:phospholipase activity"/>
    <property type="evidence" value="ECO:0007669"/>
    <property type="project" value="UniProtKB-ARBA"/>
</dbReference>
<organism evidence="19 20">
    <name type="scientific">Electrophorus electricus</name>
    <name type="common">Electric eel</name>
    <name type="synonym">Gymnotus electricus</name>
    <dbReference type="NCBI Taxonomy" id="8005"/>
    <lineage>
        <taxon>Eukaryota</taxon>
        <taxon>Metazoa</taxon>
        <taxon>Chordata</taxon>
        <taxon>Craniata</taxon>
        <taxon>Vertebrata</taxon>
        <taxon>Euteleostomi</taxon>
        <taxon>Actinopterygii</taxon>
        <taxon>Neopterygii</taxon>
        <taxon>Teleostei</taxon>
        <taxon>Ostariophysi</taxon>
        <taxon>Gymnotiformes</taxon>
        <taxon>Gymnotoidei</taxon>
        <taxon>Gymnotidae</taxon>
        <taxon>Electrophorus</taxon>
    </lineage>
</organism>
<keyword evidence="7" id="KW-0378">Hydrolase</keyword>
<evidence type="ECO:0000313" key="20">
    <source>
        <dbReference type="Proteomes" id="UP000314983"/>
    </source>
</evidence>
<evidence type="ECO:0000256" key="14">
    <source>
        <dbReference type="ARBA" id="ARBA00049600"/>
    </source>
</evidence>
<dbReference type="InterPro" id="IPR033906">
    <property type="entry name" value="Lipase_N"/>
</dbReference>
<evidence type="ECO:0000256" key="4">
    <source>
        <dbReference type="ARBA" id="ARBA00022475"/>
    </source>
</evidence>
<comment type="catalytic activity">
    <reaction evidence="13">
        <text>1-hexadecanoyl-2-(9Z-octadecenoyl)-sn-glycero-3-phosphate + H2O = 2-(9Z-octadecenoyl)-sn-glycero-3-phosphate + hexadecanoate + H(+)</text>
        <dbReference type="Rhea" id="RHEA:40943"/>
        <dbReference type="ChEBI" id="CHEBI:7896"/>
        <dbReference type="ChEBI" id="CHEBI:15377"/>
        <dbReference type="ChEBI" id="CHEBI:15378"/>
        <dbReference type="ChEBI" id="CHEBI:64839"/>
        <dbReference type="ChEBI" id="CHEBI:77593"/>
    </reaction>
    <physiologicalReaction direction="left-to-right" evidence="13">
        <dbReference type="Rhea" id="RHEA:40944"/>
    </physiologicalReaction>
</comment>
<dbReference type="GeneID" id="113567780"/>
<feature type="binding site" evidence="16">
    <location>
        <position position="244"/>
    </location>
    <ligand>
        <name>Ca(2+)</name>
        <dbReference type="ChEBI" id="CHEBI:29108"/>
    </ligand>
</feature>
<comment type="subcellular location">
    <subcellularLocation>
        <location evidence="1">Cell membrane</location>
        <topology evidence="1">Peripheral membrane protein</topology>
    </subcellularLocation>
    <subcellularLocation>
        <location evidence="2">Secreted</location>
    </subcellularLocation>
</comment>
<keyword evidence="8" id="KW-0442">Lipid degradation</keyword>
<keyword evidence="20" id="KW-1185">Reference proteome</keyword>
<reference evidence="20" key="2">
    <citation type="journal article" date="2017" name="Sci. Adv.">
        <title>A tail of two voltages: Proteomic comparison of the three electric organs of the electric eel.</title>
        <authorList>
            <person name="Traeger L.L."/>
            <person name="Sabat G."/>
            <person name="Barrett-Wilt G.A."/>
            <person name="Wells G.B."/>
            <person name="Sussman M.R."/>
        </authorList>
    </citation>
    <scope>NUCLEOTIDE SEQUENCE [LARGE SCALE GENOMIC DNA]</scope>
</reference>
<evidence type="ECO:0000256" key="9">
    <source>
        <dbReference type="ARBA" id="ARBA00023098"/>
    </source>
</evidence>
<dbReference type="GO" id="GO:0005615">
    <property type="term" value="C:extracellular space"/>
    <property type="evidence" value="ECO:0007669"/>
    <property type="project" value="TreeGrafter"/>
</dbReference>
<keyword evidence="9" id="KW-0443">Lipid metabolism</keyword>
<keyword evidence="5" id="KW-0964">Secreted</keyword>
<dbReference type="KEGG" id="eee:113567780"/>
<feature type="binding site" evidence="16">
    <location>
        <position position="246"/>
    </location>
    <ligand>
        <name>Ca(2+)</name>
        <dbReference type="ChEBI" id="CHEBI:29108"/>
    </ligand>
</feature>
<keyword evidence="4" id="KW-1003">Cell membrane</keyword>
<dbReference type="SUPFAM" id="SSF53474">
    <property type="entry name" value="alpha/beta-Hydrolases"/>
    <property type="match status" value="1"/>
</dbReference>
<dbReference type="InterPro" id="IPR029058">
    <property type="entry name" value="AB_hydrolase_fold"/>
</dbReference>
<keyword evidence="6" id="KW-0732">Signal</keyword>
<evidence type="ECO:0000256" key="11">
    <source>
        <dbReference type="ARBA" id="ARBA00023157"/>
    </source>
</evidence>
<dbReference type="PANTHER" id="PTHR11610:SF12">
    <property type="entry name" value="LIPASE MEMBER H"/>
    <property type="match status" value="1"/>
</dbReference>
<dbReference type="InterPro" id="IPR016272">
    <property type="entry name" value="Lipase_LIPH"/>
</dbReference>
<gene>
    <name evidence="19" type="primary">lipia</name>
</gene>
<dbReference type="GeneTree" id="ENSGT00940000156285"/>
<dbReference type="CTD" id="445105"/>
<dbReference type="STRING" id="8005.ENSEEEP00000009260"/>
<evidence type="ECO:0000256" key="3">
    <source>
        <dbReference type="ARBA" id="ARBA00010701"/>
    </source>
</evidence>
<sequence>MTRREVPTELELLPYSTAGHPRGKIHSHFPVRLTELPLLFSLNFRMLATMPWCLFLAVVLASLAQYPAEKCEEITDLDLKHSIAGSSVQVRLLLYTRANVSCGVLLSHDDPFSNPEFNVSRPTTFIIHGYRPTGSPPIWMHKVVEATLSHKDVNAVVVDWNRGATHIIYPKVVENTRLVASNLTAFLLKMQLKGISLSSVHMIGVSLGAHISGFTGASFNGSIGRITALDPAGPSFTGKPVDDRLDPSDAQFVEALHTDMDAFGFRNPLGHIDFYANGGADQPGCPKTIFSGSQYFKCDHQRSVFLYVASFNVTCPLIGYPCASYSDYLDGKCLRCDQFSSAGCPVFGPTLINWKDLLVKLGQTSTYFTTNKQSPFCQTNYEVDILTWNSQPRWGSVTIKLQNPAEEAMAQINHKSFKFEMYTKTTLLARFDRALQLVETITLTYSTGNVCAARHKLRVLRLRLTPLDSHLRPMCRYDVLLMENTEVTFRPIPCQDSNF</sequence>
<dbReference type="FunFam" id="3.40.50.1820:FF:000063">
    <property type="entry name" value="Lipase member H"/>
    <property type="match status" value="1"/>
</dbReference>
<evidence type="ECO:0000256" key="12">
    <source>
        <dbReference type="ARBA" id="ARBA00023180"/>
    </source>
</evidence>
<dbReference type="Pfam" id="PF00151">
    <property type="entry name" value="Lipase"/>
    <property type="match status" value="1"/>
</dbReference>
<accession>A0A4W4EDC0</accession>
<dbReference type="RefSeq" id="XP_026851684.2">
    <property type="nucleotide sequence ID" value="XM_026995883.2"/>
</dbReference>
<dbReference type="Proteomes" id="UP000314983">
    <property type="component" value="Chromosome 6"/>
</dbReference>
<dbReference type="InterPro" id="IPR013818">
    <property type="entry name" value="Lipase"/>
</dbReference>
<evidence type="ECO:0000259" key="18">
    <source>
        <dbReference type="Pfam" id="PF00151"/>
    </source>
</evidence>
<dbReference type="Gene3D" id="3.40.50.1820">
    <property type="entry name" value="alpha/beta hydrolase"/>
    <property type="match status" value="1"/>
</dbReference>
<dbReference type="GO" id="GO:0006654">
    <property type="term" value="P:phosphatidic acid biosynthetic process"/>
    <property type="evidence" value="ECO:0007669"/>
    <property type="project" value="UniProtKB-ARBA"/>
</dbReference>
<evidence type="ECO:0000256" key="16">
    <source>
        <dbReference type="PIRSR" id="PIRSR000865-2"/>
    </source>
</evidence>
<evidence type="ECO:0000256" key="6">
    <source>
        <dbReference type="ARBA" id="ARBA00022729"/>
    </source>
</evidence>
<reference evidence="19" key="3">
    <citation type="submission" date="2020-05" db="EMBL/GenBank/DDBJ databases">
        <title>Electrophorus electricus (electric eel) genome, fEleEle1, primary haplotype.</title>
        <authorList>
            <person name="Myers G."/>
            <person name="Meyer A."/>
            <person name="Fedrigo O."/>
            <person name="Formenti G."/>
            <person name="Rhie A."/>
            <person name="Tracey A."/>
            <person name="Sims Y."/>
            <person name="Jarvis E.D."/>
        </authorList>
    </citation>
    <scope>NUCLEOTIDE SEQUENCE [LARGE SCALE GENOMIC DNA]</scope>
</reference>
<evidence type="ECO:0000256" key="1">
    <source>
        <dbReference type="ARBA" id="ARBA00004202"/>
    </source>
</evidence>
<dbReference type="GO" id="GO:0046872">
    <property type="term" value="F:metal ion binding"/>
    <property type="evidence" value="ECO:0007669"/>
    <property type="project" value="UniProtKB-KW"/>
</dbReference>
<dbReference type="PRINTS" id="PR00821">
    <property type="entry name" value="TAGLIPASE"/>
</dbReference>
<keyword evidence="16" id="KW-0106">Calcium</keyword>
<dbReference type="GO" id="GO:0008201">
    <property type="term" value="F:heparin binding"/>
    <property type="evidence" value="ECO:0007669"/>
    <property type="project" value="UniProtKB-ARBA"/>
</dbReference>
<evidence type="ECO:0000256" key="2">
    <source>
        <dbReference type="ARBA" id="ARBA00004613"/>
    </source>
</evidence>
<comment type="similarity">
    <text evidence="3 17">Belongs to the AB hydrolase superfamily. Lipase family.</text>
</comment>
<dbReference type="CDD" id="cd00707">
    <property type="entry name" value="Pancreat_lipase_like"/>
    <property type="match status" value="1"/>
</dbReference>
<feature type="active site" description="Charge relay system" evidence="15">
    <location>
        <position position="230"/>
    </location>
</feature>
<keyword evidence="11" id="KW-1015">Disulfide bond</keyword>
<evidence type="ECO:0000256" key="7">
    <source>
        <dbReference type="ARBA" id="ARBA00022801"/>
    </source>
</evidence>
<feature type="active site" description="Nucleophile" evidence="15">
    <location>
        <position position="206"/>
    </location>
</feature>
<evidence type="ECO:0000256" key="8">
    <source>
        <dbReference type="ARBA" id="ARBA00022963"/>
    </source>
</evidence>
<evidence type="ECO:0000256" key="5">
    <source>
        <dbReference type="ARBA" id="ARBA00022525"/>
    </source>
</evidence>
<keyword evidence="16" id="KW-0479">Metal-binding</keyword>
<protein>
    <recommendedName>
        <fullName evidence="18">Lipase domain-containing protein</fullName>
    </recommendedName>
</protein>
<evidence type="ECO:0000313" key="19">
    <source>
        <dbReference type="Ensembl" id="ENSEEEP00000009260.2"/>
    </source>
</evidence>
<reference evidence="19" key="4">
    <citation type="submission" date="2025-08" db="UniProtKB">
        <authorList>
            <consortium name="Ensembl"/>
        </authorList>
    </citation>
    <scope>IDENTIFICATION</scope>
</reference>
<dbReference type="InterPro" id="IPR000734">
    <property type="entry name" value="TAG_lipase"/>
</dbReference>
<evidence type="ECO:0000256" key="10">
    <source>
        <dbReference type="ARBA" id="ARBA00023136"/>
    </source>
</evidence>
<feature type="binding site" evidence="16">
    <location>
        <position position="249"/>
    </location>
    <ligand>
        <name>Ca(2+)</name>
        <dbReference type="ChEBI" id="CHEBI:29108"/>
    </ligand>
</feature>
<dbReference type="GO" id="GO:0016042">
    <property type="term" value="P:lipid catabolic process"/>
    <property type="evidence" value="ECO:0007669"/>
    <property type="project" value="UniProtKB-KW"/>
</dbReference>
<dbReference type="OMA" id="DALHTDM"/>